<dbReference type="PANTHER" id="PTHR23288">
    <property type="entry name" value="OCCLUDIN AND RNA POLYMERASE II ELONGATION FACTOR ELL"/>
    <property type="match status" value="1"/>
</dbReference>
<organism evidence="3">
    <name type="scientific">Ursus maritimus</name>
    <name type="common">Polar bear</name>
    <name type="synonym">Thalarctos maritimus</name>
    <dbReference type="NCBI Taxonomy" id="29073"/>
    <lineage>
        <taxon>Eukaryota</taxon>
        <taxon>Metazoa</taxon>
        <taxon>Chordata</taxon>
        <taxon>Craniata</taxon>
        <taxon>Vertebrata</taxon>
        <taxon>Euteleostomi</taxon>
        <taxon>Mammalia</taxon>
        <taxon>Eutheria</taxon>
        <taxon>Laurasiatheria</taxon>
        <taxon>Carnivora</taxon>
        <taxon>Caniformia</taxon>
        <taxon>Ursidae</taxon>
        <taxon>Ursus</taxon>
    </lineage>
</organism>
<dbReference type="Ensembl" id="ENSUMAT00000019117.1">
    <property type="protein sequence ID" value="ENSUMAP00000016167.1"/>
    <property type="gene ID" value="ENSUMAG00000011888.1"/>
</dbReference>
<dbReference type="Pfam" id="PF07303">
    <property type="entry name" value="Occludin_ELL"/>
    <property type="match status" value="1"/>
</dbReference>
<dbReference type="GO" id="GO:0005923">
    <property type="term" value="C:bicellular tight junction"/>
    <property type="evidence" value="ECO:0007669"/>
    <property type="project" value="TreeGrafter"/>
</dbReference>
<comment type="similarity">
    <text evidence="1">Belongs to the ELL/occludin family.</text>
</comment>
<dbReference type="GeneTree" id="ENSGT00940000162475"/>
<dbReference type="GO" id="GO:0016324">
    <property type="term" value="C:apical plasma membrane"/>
    <property type="evidence" value="ECO:0007669"/>
    <property type="project" value="TreeGrafter"/>
</dbReference>
<accession>A0A452U604</accession>
<dbReference type="InterPro" id="IPR010844">
    <property type="entry name" value="Occludin_ELL"/>
</dbReference>
<dbReference type="AlphaFoldDB" id="A0A452U604"/>
<evidence type="ECO:0000259" key="2">
    <source>
        <dbReference type="Pfam" id="PF07303"/>
    </source>
</evidence>
<dbReference type="Gene3D" id="6.10.140.340">
    <property type="match status" value="1"/>
</dbReference>
<dbReference type="PANTHER" id="PTHR23288:SF15">
    <property type="entry name" value="OCCLUDIN_ELL DOMAIN-CONTAINING PROTEIN 1"/>
    <property type="match status" value="1"/>
</dbReference>
<evidence type="ECO:0000313" key="3">
    <source>
        <dbReference type="Ensembl" id="ENSUMAP00000016167"/>
    </source>
</evidence>
<feature type="domain" description="OCEL" evidence="2">
    <location>
        <begin position="178"/>
        <end position="225"/>
    </location>
</feature>
<evidence type="ECO:0000256" key="1">
    <source>
        <dbReference type="ARBA" id="ARBA00009171"/>
    </source>
</evidence>
<dbReference type="GO" id="GO:0070830">
    <property type="term" value="P:bicellular tight junction assembly"/>
    <property type="evidence" value="ECO:0007669"/>
    <property type="project" value="TreeGrafter"/>
</dbReference>
<dbReference type="SUPFAM" id="SSF144292">
    <property type="entry name" value="occludin/ELL-like"/>
    <property type="match status" value="1"/>
</dbReference>
<sequence>EPQKTHEQERKAKKTCGSEKVNHRLQTHNKQVWSCWTRTCASKLDPGAPGWLSQASTLGSGRDPRVVGWSPALGCQEACFSRSLSLSPCVCSLSRCLCLSLCQINKIFKKTKNTKVDPLPLRLGPAPSPPTPPDLPRPRLALWNDPTSWVQPLKLMHNLDSGTSPAADPGSETRTLGQKEAQFAARVWREFEKKQMDPSFLDKQTRCHYLKGKLRHLKMQIQKFNEQGDCEGSVYF</sequence>
<protein>
    <recommendedName>
        <fullName evidence="2">OCEL domain-containing protein</fullName>
    </recommendedName>
</protein>
<dbReference type="InterPro" id="IPR031176">
    <property type="entry name" value="ELL/occludin"/>
</dbReference>
<dbReference type="GO" id="GO:0031410">
    <property type="term" value="C:cytoplasmic vesicle"/>
    <property type="evidence" value="ECO:0007669"/>
    <property type="project" value="TreeGrafter"/>
</dbReference>
<reference evidence="3" key="1">
    <citation type="submission" date="2019-03" db="UniProtKB">
        <authorList>
            <consortium name="Ensembl"/>
        </authorList>
    </citation>
    <scope>IDENTIFICATION</scope>
</reference>
<proteinExistence type="inferred from homology"/>
<name>A0A452U604_URSMA</name>